<evidence type="ECO:0000313" key="2">
    <source>
        <dbReference type="Proteomes" id="UP000287651"/>
    </source>
</evidence>
<dbReference type="EMBL" id="AMZH03001694">
    <property type="protein sequence ID" value="RRT78374.1"/>
    <property type="molecule type" value="Genomic_DNA"/>
</dbReference>
<protein>
    <submittedName>
        <fullName evidence="1">Uncharacterized protein</fullName>
    </submittedName>
</protein>
<organism evidence="1 2">
    <name type="scientific">Ensete ventricosum</name>
    <name type="common">Abyssinian banana</name>
    <name type="synonym">Musa ensete</name>
    <dbReference type="NCBI Taxonomy" id="4639"/>
    <lineage>
        <taxon>Eukaryota</taxon>
        <taxon>Viridiplantae</taxon>
        <taxon>Streptophyta</taxon>
        <taxon>Embryophyta</taxon>
        <taxon>Tracheophyta</taxon>
        <taxon>Spermatophyta</taxon>
        <taxon>Magnoliopsida</taxon>
        <taxon>Liliopsida</taxon>
        <taxon>Zingiberales</taxon>
        <taxon>Musaceae</taxon>
        <taxon>Ensete</taxon>
    </lineage>
</organism>
<accession>A0A427AQ62</accession>
<comment type="caution">
    <text evidence="1">The sequence shown here is derived from an EMBL/GenBank/DDBJ whole genome shotgun (WGS) entry which is preliminary data.</text>
</comment>
<name>A0A427AQ62_ENSVE</name>
<dbReference type="Proteomes" id="UP000287651">
    <property type="component" value="Unassembled WGS sequence"/>
</dbReference>
<proteinExistence type="predicted"/>
<reference evidence="1 2" key="1">
    <citation type="journal article" date="2014" name="Agronomy (Basel)">
        <title>A Draft Genome Sequence for Ensete ventricosum, the Drought-Tolerant Tree Against Hunger.</title>
        <authorList>
            <person name="Harrison J."/>
            <person name="Moore K.A."/>
            <person name="Paszkiewicz K."/>
            <person name="Jones T."/>
            <person name="Grant M."/>
            <person name="Ambacheew D."/>
            <person name="Muzemil S."/>
            <person name="Studholme D.J."/>
        </authorList>
    </citation>
    <scope>NUCLEOTIDE SEQUENCE [LARGE SCALE GENOMIC DNA]</scope>
</reference>
<dbReference type="AlphaFoldDB" id="A0A427AQ62"/>
<evidence type="ECO:0000313" key="1">
    <source>
        <dbReference type="EMBL" id="RRT78374.1"/>
    </source>
</evidence>
<gene>
    <name evidence="1" type="ORF">B296_00001651</name>
</gene>
<sequence>MQKQLDHTSKSLASATEELKQAKYALTEKDYIILQQRKAEAVQNVVRLHKAGSTAGLEEMSSMISANCCSFDQVDVRLATLEVAALENKETVEKLTSMLDVVNSDAKRKWEEFYKQAEHDFTDGSNFSAAKHCRMELELQQWLVLSACSLL</sequence>